<evidence type="ECO:0000313" key="2">
    <source>
        <dbReference type="Proteomes" id="UP001176941"/>
    </source>
</evidence>
<accession>A0ABN8ZBX4</accession>
<dbReference type="Proteomes" id="UP001176941">
    <property type="component" value="Chromosome 30"/>
</dbReference>
<dbReference type="EMBL" id="OX459966">
    <property type="protein sequence ID" value="CAI9171397.1"/>
    <property type="molecule type" value="Genomic_DNA"/>
</dbReference>
<name>A0ABN8ZBX4_RANTA</name>
<evidence type="ECO:0000313" key="1">
    <source>
        <dbReference type="EMBL" id="CAI9171397.1"/>
    </source>
</evidence>
<reference evidence="1" key="1">
    <citation type="submission" date="2023-04" db="EMBL/GenBank/DDBJ databases">
        <authorList>
            <consortium name="ELIXIR-Norway"/>
        </authorList>
    </citation>
    <scope>NUCLEOTIDE SEQUENCE [LARGE SCALE GENOMIC DNA]</scope>
</reference>
<keyword evidence="2" id="KW-1185">Reference proteome</keyword>
<gene>
    <name evidence="1" type="ORF">MRATA1EN1_LOCUS20359</name>
</gene>
<proteinExistence type="predicted"/>
<protein>
    <submittedName>
        <fullName evidence="1">Uncharacterized protein</fullName>
    </submittedName>
</protein>
<organism evidence="1 2">
    <name type="scientific">Rangifer tarandus platyrhynchus</name>
    <name type="common">Svalbard reindeer</name>
    <dbReference type="NCBI Taxonomy" id="3082113"/>
    <lineage>
        <taxon>Eukaryota</taxon>
        <taxon>Metazoa</taxon>
        <taxon>Chordata</taxon>
        <taxon>Craniata</taxon>
        <taxon>Vertebrata</taxon>
        <taxon>Euteleostomi</taxon>
        <taxon>Mammalia</taxon>
        <taxon>Eutheria</taxon>
        <taxon>Laurasiatheria</taxon>
        <taxon>Artiodactyla</taxon>
        <taxon>Ruminantia</taxon>
        <taxon>Pecora</taxon>
        <taxon>Cervidae</taxon>
        <taxon>Odocoileinae</taxon>
        <taxon>Rangifer</taxon>
    </lineage>
</organism>
<sequence>MRFIHKSDHCFLPPATEEVWAVNVISRSPCLSSNHKALVSIIIENKNVCVLRKQQFLLKGPLVSSLLPFPLCRVYGGLTGHMDHSGMPTRYVSLHSSLGFFF</sequence>